<dbReference type="AlphaFoldDB" id="A0A9W2WGN0"/>
<evidence type="ECO:0000313" key="3">
    <source>
        <dbReference type="RefSeq" id="XP_054938332.1"/>
    </source>
</evidence>
<evidence type="ECO:0000313" key="2">
    <source>
        <dbReference type="Proteomes" id="UP000248484"/>
    </source>
</evidence>
<dbReference type="GeneID" id="129391819"/>
<dbReference type="RefSeq" id="XP_054938332.1">
    <property type="nucleotide sequence ID" value="XM_055082357.1"/>
</dbReference>
<dbReference type="Proteomes" id="UP000248484">
    <property type="component" value="Unplaced"/>
</dbReference>
<dbReference type="OrthoDB" id="9717648at2759"/>
<reference evidence="3" key="1">
    <citation type="submission" date="2025-08" db="UniProtKB">
        <authorList>
            <consortium name="RefSeq"/>
        </authorList>
    </citation>
    <scope>IDENTIFICATION</scope>
    <source>
        <tissue evidence="3">Muscle</tissue>
    </source>
</reference>
<feature type="compositionally biased region" description="Polar residues" evidence="1">
    <location>
        <begin position="60"/>
        <end position="79"/>
    </location>
</feature>
<feature type="region of interest" description="Disordered" evidence="1">
    <location>
        <begin position="48"/>
        <end position="79"/>
    </location>
</feature>
<protein>
    <submittedName>
        <fullName evidence="3">Uncharacterized protein</fullName>
    </submittedName>
</protein>
<sequence>MERSRRAQEQLLWDLELLTGVGLGLSWPPWAQFCGLRDQAQCVWSQCSKPRGRTDGGSERLTSGNSSLCPSPQAEDSLSQDRQLLEGGLAKDPSSALDLSEARFDADPRWESPGMPAEGPTSGMLTAGICSQENRSPWAGVASLGWEEQGSPHPKSQDSSPSHLFFASYLYVGCQGHPGTASRFSFICQFHLIGASCLRHCVQEDSEAKLGLRGESAGNDCLSSLSSSEEGMEWQLQAA</sequence>
<keyword evidence="2" id="KW-1185">Reference proteome</keyword>
<organism evidence="2 3">
    <name type="scientific">Physeter macrocephalus</name>
    <name type="common">Sperm whale</name>
    <name type="synonym">Physeter catodon</name>
    <dbReference type="NCBI Taxonomy" id="9755"/>
    <lineage>
        <taxon>Eukaryota</taxon>
        <taxon>Metazoa</taxon>
        <taxon>Chordata</taxon>
        <taxon>Craniata</taxon>
        <taxon>Vertebrata</taxon>
        <taxon>Euteleostomi</taxon>
        <taxon>Mammalia</taxon>
        <taxon>Eutheria</taxon>
        <taxon>Laurasiatheria</taxon>
        <taxon>Artiodactyla</taxon>
        <taxon>Whippomorpha</taxon>
        <taxon>Cetacea</taxon>
        <taxon>Odontoceti</taxon>
        <taxon>Physeteridae</taxon>
        <taxon>Physeter</taxon>
    </lineage>
</organism>
<accession>A0A9W2WGN0</accession>
<evidence type="ECO:0000256" key="1">
    <source>
        <dbReference type="SAM" id="MobiDB-lite"/>
    </source>
</evidence>
<feature type="region of interest" description="Disordered" evidence="1">
    <location>
        <begin position="105"/>
        <end position="128"/>
    </location>
</feature>
<proteinExistence type="predicted"/>
<gene>
    <name evidence="3" type="primary">LOC129391819</name>
</gene>
<name>A0A9W2WGN0_PHYMC</name>
<dbReference type="KEGG" id="pcad:129391819"/>